<evidence type="ECO:0000313" key="1">
    <source>
        <dbReference type="EMBL" id="CAK7355729.1"/>
    </source>
</evidence>
<keyword evidence="2" id="KW-1185">Reference proteome</keyword>
<dbReference type="AlphaFoldDB" id="A0AAV1SSP8"/>
<dbReference type="Proteomes" id="UP001314170">
    <property type="component" value="Unassembled WGS sequence"/>
</dbReference>
<dbReference type="EMBL" id="CAWUPB010001196">
    <property type="protein sequence ID" value="CAK7355729.1"/>
    <property type="molecule type" value="Genomic_DNA"/>
</dbReference>
<evidence type="ECO:0000313" key="2">
    <source>
        <dbReference type="Proteomes" id="UP001314170"/>
    </source>
</evidence>
<reference evidence="1 2" key="1">
    <citation type="submission" date="2024-01" db="EMBL/GenBank/DDBJ databases">
        <authorList>
            <person name="Waweru B."/>
        </authorList>
    </citation>
    <scope>NUCLEOTIDE SEQUENCE [LARGE SCALE GENOMIC DNA]</scope>
</reference>
<protein>
    <submittedName>
        <fullName evidence="1">Uncharacterized protein</fullName>
    </submittedName>
</protein>
<gene>
    <name evidence="1" type="ORF">DCAF_LOCUS25989</name>
</gene>
<name>A0AAV1SSP8_9ROSI</name>
<comment type="caution">
    <text evidence="1">The sequence shown here is derived from an EMBL/GenBank/DDBJ whole genome shotgun (WGS) entry which is preliminary data.</text>
</comment>
<proteinExistence type="predicted"/>
<organism evidence="1 2">
    <name type="scientific">Dovyalis caffra</name>
    <dbReference type="NCBI Taxonomy" id="77055"/>
    <lineage>
        <taxon>Eukaryota</taxon>
        <taxon>Viridiplantae</taxon>
        <taxon>Streptophyta</taxon>
        <taxon>Embryophyta</taxon>
        <taxon>Tracheophyta</taxon>
        <taxon>Spermatophyta</taxon>
        <taxon>Magnoliopsida</taxon>
        <taxon>eudicotyledons</taxon>
        <taxon>Gunneridae</taxon>
        <taxon>Pentapetalae</taxon>
        <taxon>rosids</taxon>
        <taxon>fabids</taxon>
        <taxon>Malpighiales</taxon>
        <taxon>Salicaceae</taxon>
        <taxon>Flacourtieae</taxon>
        <taxon>Dovyalis</taxon>
    </lineage>
</organism>
<accession>A0AAV1SSP8</accession>
<sequence length="139" mass="15438">MEEITTSRQSMIMDRTRLSQRKEREEIMEWLAKRDIIVLDMWNDYVIQSVSGARGGCCEVALGARVCLVGLQWAACPVVNVTGLLRAAWPASKGVQGSAQVRLVAREQRRKREGCGRPVVRELAVACLGSGTLMLAYDE</sequence>